<dbReference type="RefSeq" id="WP_116072114.1">
    <property type="nucleotide sequence ID" value="NZ_BONB01000011.1"/>
</dbReference>
<gene>
    <name evidence="2" type="ORF">DFJ67_6575</name>
</gene>
<dbReference type="AlphaFoldDB" id="A0A3E0A2L5"/>
<evidence type="ECO:0000313" key="3">
    <source>
        <dbReference type="Proteomes" id="UP000256913"/>
    </source>
</evidence>
<protein>
    <submittedName>
        <fullName evidence="2">WD40 repeat protein</fullName>
    </submittedName>
</protein>
<dbReference type="SUPFAM" id="SSF82171">
    <property type="entry name" value="DPP6 N-terminal domain-like"/>
    <property type="match status" value="1"/>
</dbReference>
<keyword evidence="1" id="KW-0472">Membrane</keyword>
<keyword evidence="1" id="KW-0812">Transmembrane</keyword>
<dbReference type="Pfam" id="PF07676">
    <property type="entry name" value="PD40"/>
    <property type="match status" value="1"/>
</dbReference>
<dbReference type="InterPro" id="IPR011659">
    <property type="entry name" value="WD40"/>
</dbReference>
<feature type="transmembrane region" description="Helical" evidence="1">
    <location>
        <begin position="421"/>
        <end position="438"/>
    </location>
</feature>
<keyword evidence="1" id="KW-1133">Transmembrane helix</keyword>
<sequence>MTTRLRESLHGAAGDVPAYPVYEKALATARRSRRRAGLAAAAVLALVGTALPLVDTSPAPTTDGKTDAALPDRIGVPPLGSLHATDRPRLGSASVIFTGQGSGLEYGDEGSLITVVGAHDDRYRIIRGEIEARAGVDTVLSADGRQVAFRAVSSLRSAVEIVDLVTGHSRDVGSGVDGTVMIDPVAWSPDGRALVVRSTVPVDAERTDYRHVLSVVWPGTDRHTRLGEAENEDGLGTAVAFAPDGTRLAFQTGRTVTVGDVDGRRLASFTLAADAELAGKGAWSADAQTLTVARRGIDSWRLGRVDAATGRDLGLVDTPTVTNVTAIRLLGWAVDGSARVVAYVPGPHAPGAFNSPLDVDSRIDYFNVGTVRILALSPGASAPTTLLVAPDDVVSIDVADAVVHGGRTREAHPPGGVGPRFWVWTSFIPLLLAAIVAFRRRKGLALWLDDRRVTRSRG</sequence>
<keyword evidence="3" id="KW-1185">Reference proteome</keyword>
<comment type="caution">
    <text evidence="2">The sequence shown here is derived from an EMBL/GenBank/DDBJ whole genome shotgun (WGS) entry which is preliminary data.</text>
</comment>
<dbReference type="EMBL" id="QUMQ01000001">
    <property type="protein sequence ID" value="REG00521.1"/>
    <property type="molecule type" value="Genomic_DNA"/>
</dbReference>
<organism evidence="2 3">
    <name type="scientific">Asanoa ferruginea</name>
    <dbReference type="NCBI Taxonomy" id="53367"/>
    <lineage>
        <taxon>Bacteria</taxon>
        <taxon>Bacillati</taxon>
        <taxon>Actinomycetota</taxon>
        <taxon>Actinomycetes</taxon>
        <taxon>Micromonosporales</taxon>
        <taxon>Micromonosporaceae</taxon>
        <taxon>Asanoa</taxon>
    </lineage>
</organism>
<dbReference type="Gene3D" id="2.120.10.30">
    <property type="entry name" value="TolB, C-terminal domain"/>
    <property type="match status" value="1"/>
</dbReference>
<evidence type="ECO:0000313" key="2">
    <source>
        <dbReference type="EMBL" id="REG00521.1"/>
    </source>
</evidence>
<evidence type="ECO:0000256" key="1">
    <source>
        <dbReference type="SAM" id="Phobius"/>
    </source>
</evidence>
<dbReference type="OrthoDB" id="3383117at2"/>
<name>A0A3E0A2L5_9ACTN</name>
<proteinExistence type="predicted"/>
<dbReference type="Proteomes" id="UP000256913">
    <property type="component" value="Unassembled WGS sequence"/>
</dbReference>
<dbReference type="InterPro" id="IPR011042">
    <property type="entry name" value="6-blade_b-propeller_TolB-like"/>
</dbReference>
<reference evidence="2 3" key="1">
    <citation type="submission" date="2018-08" db="EMBL/GenBank/DDBJ databases">
        <title>Sequencing the genomes of 1000 actinobacteria strains.</title>
        <authorList>
            <person name="Klenk H.-P."/>
        </authorList>
    </citation>
    <scope>NUCLEOTIDE SEQUENCE [LARGE SCALE GENOMIC DNA]</scope>
    <source>
        <strain evidence="2 3">DSM 44099</strain>
    </source>
</reference>
<accession>A0A3E0A2L5</accession>